<evidence type="ECO:0000313" key="3">
    <source>
        <dbReference type="EMBL" id="MBM3281716.1"/>
    </source>
</evidence>
<name>A0A8T4C5D1_9ARCH</name>
<dbReference type="SUPFAM" id="SSF53448">
    <property type="entry name" value="Nucleotide-diphospho-sugar transferases"/>
    <property type="match status" value="1"/>
</dbReference>
<dbReference type="EMBL" id="VGJJ01000001">
    <property type="protein sequence ID" value="MBM3281716.1"/>
    <property type="molecule type" value="Genomic_DNA"/>
</dbReference>
<evidence type="ECO:0000256" key="2">
    <source>
        <dbReference type="ARBA" id="ARBA00022695"/>
    </source>
</evidence>
<dbReference type="PANTHER" id="PTHR32125:SF4">
    <property type="entry name" value="2-C-METHYL-D-ERYTHRITOL 4-PHOSPHATE CYTIDYLYLTRANSFERASE, CHLOROPLASTIC"/>
    <property type="match status" value="1"/>
</dbReference>
<protein>
    <submittedName>
        <fullName evidence="3">2-C-methyl-D-erythritol 4-phosphate cytidylyltransferase</fullName>
    </submittedName>
</protein>
<organism evidence="3 4">
    <name type="scientific">Candidatus Iainarchaeum sp</name>
    <dbReference type="NCBI Taxonomy" id="3101447"/>
    <lineage>
        <taxon>Archaea</taxon>
        <taxon>Candidatus Iainarchaeota</taxon>
        <taxon>Candidatus Iainarchaeia</taxon>
        <taxon>Candidatus Iainarchaeales</taxon>
        <taxon>Candidatus Iainarchaeaceae</taxon>
        <taxon>Candidatus Iainarchaeum</taxon>
    </lineage>
</organism>
<accession>A0A8T4C5D1</accession>
<gene>
    <name evidence="3" type="ORF">FJY86_00005</name>
</gene>
<dbReference type="PANTHER" id="PTHR32125">
    <property type="entry name" value="2-C-METHYL-D-ERYTHRITOL 4-PHOSPHATE CYTIDYLYLTRANSFERASE, CHLOROPLASTIC"/>
    <property type="match status" value="1"/>
</dbReference>
<feature type="non-terminal residue" evidence="3">
    <location>
        <position position="97"/>
    </location>
</feature>
<dbReference type="Pfam" id="PF01128">
    <property type="entry name" value="IspD"/>
    <property type="match status" value="1"/>
</dbReference>
<dbReference type="InterPro" id="IPR029044">
    <property type="entry name" value="Nucleotide-diphossugar_trans"/>
</dbReference>
<dbReference type="Gene3D" id="3.90.550.10">
    <property type="entry name" value="Spore Coat Polysaccharide Biosynthesis Protein SpsA, Chain A"/>
    <property type="match status" value="1"/>
</dbReference>
<dbReference type="InterPro" id="IPR034683">
    <property type="entry name" value="IspD/TarI"/>
</dbReference>
<dbReference type="Proteomes" id="UP000774699">
    <property type="component" value="Unassembled WGS sequence"/>
</dbReference>
<dbReference type="InterPro" id="IPR050088">
    <property type="entry name" value="IspD/TarI_cytidylyltransf_bact"/>
</dbReference>
<evidence type="ECO:0000256" key="1">
    <source>
        <dbReference type="ARBA" id="ARBA00022679"/>
    </source>
</evidence>
<reference evidence="3" key="1">
    <citation type="submission" date="2019-03" db="EMBL/GenBank/DDBJ databases">
        <title>Lake Tanganyika Metagenome-Assembled Genomes (MAGs).</title>
        <authorList>
            <person name="Tran P."/>
        </authorList>
    </citation>
    <scope>NUCLEOTIDE SEQUENCE</scope>
    <source>
        <strain evidence="3">M_DeepCast_50m_m2_156</strain>
    </source>
</reference>
<evidence type="ECO:0000313" key="4">
    <source>
        <dbReference type="Proteomes" id="UP000774699"/>
    </source>
</evidence>
<proteinExistence type="predicted"/>
<comment type="caution">
    <text evidence="3">The sequence shown here is derived from an EMBL/GenBank/DDBJ whole genome shotgun (WGS) entry which is preliminary data.</text>
</comment>
<keyword evidence="1" id="KW-0808">Transferase</keyword>
<sequence length="97" mass="10799">MAVHVLLGGGGTGTRMKNHVNKSFILLAGKPIIAYSMQLFQAHPQISSITIMMHPEWIKETTEWMNRLGITKVKQIVPGGKERQDSVRNGLDALRAF</sequence>
<dbReference type="AlphaFoldDB" id="A0A8T4C5D1"/>
<dbReference type="GO" id="GO:0050518">
    <property type="term" value="F:2-C-methyl-D-erythritol 4-phosphate cytidylyltransferase activity"/>
    <property type="evidence" value="ECO:0007669"/>
    <property type="project" value="TreeGrafter"/>
</dbReference>
<keyword evidence="2 3" id="KW-0548">Nucleotidyltransferase</keyword>